<dbReference type="InterPro" id="IPR021378">
    <property type="entry name" value="DUF3010"/>
</dbReference>
<dbReference type="Proteomes" id="UP000305673">
    <property type="component" value="Chromosome"/>
</dbReference>
<protein>
    <submittedName>
        <fullName evidence="1">DUF3010 family protein</fullName>
    </submittedName>
</protein>
<accession>A0ABX6P990</accession>
<reference evidence="1 2" key="1">
    <citation type="submission" date="2020-05" db="EMBL/GenBank/DDBJ databases">
        <title>Genome sequences of pea root nodulating Rhizobium spp.</title>
        <authorList>
            <person name="Rahi P."/>
        </authorList>
    </citation>
    <scope>NUCLEOTIDE SEQUENCE [LARGE SCALE GENOMIC DNA]</scope>
    <source>
        <strain evidence="2">JKLM 12A2</strain>
    </source>
</reference>
<dbReference type="Pfam" id="PF11215">
    <property type="entry name" value="DUF3010"/>
    <property type="match status" value="1"/>
</dbReference>
<gene>
    <name evidence="1" type="ORF">FFM53_004115</name>
</gene>
<dbReference type="RefSeq" id="WP_138387527.1">
    <property type="nucleotide sequence ID" value="NZ_CP054021.1"/>
</dbReference>
<evidence type="ECO:0000313" key="2">
    <source>
        <dbReference type="Proteomes" id="UP000305673"/>
    </source>
</evidence>
<sequence length="140" mass="15383">MKICGVQIKSKDALFALVDNAGNIPAHVVSSTKKLTLGNDEETASLESFLHSAKNFFRENGVEKIVIKIRPGGHMQASPVTYKIETLLQLACQQVVFIHDATVRAALKKTNSIASPQTCLTYQRDAYEAAAAHLWSLDRK</sequence>
<proteinExistence type="predicted"/>
<keyword evidence="2" id="KW-1185">Reference proteome</keyword>
<dbReference type="EMBL" id="CP054021">
    <property type="protein sequence ID" value="QKK15621.1"/>
    <property type="molecule type" value="Genomic_DNA"/>
</dbReference>
<evidence type="ECO:0000313" key="1">
    <source>
        <dbReference type="EMBL" id="QKK15621.1"/>
    </source>
</evidence>
<name>A0ABX6P990_9HYPH</name>
<organism evidence="1 2">
    <name type="scientific">Rhizobium indicum</name>
    <dbReference type="NCBI Taxonomy" id="2583231"/>
    <lineage>
        <taxon>Bacteria</taxon>
        <taxon>Pseudomonadati</taxon>
        <taxon>Pseudomonadota</taxon>
        <taxon>Alphaproteobacteria</taxon>
        <taxon>Hyphomicrobiales</taxon>
        <taxon>Rhizobiaceae</taxon>
        <taxon>Rhizobium/Agrobacterium group</taxon>
        <taxon>Rhizobium</taxon>
    </lineage>
</organism>